<sequence length="146" mass="16790">MRLNNNHKHHLTAVFRHLDQMFAEAIDNLEPLDQRRLFPPCFPDASNTQLQDINESISQLRDEIRRLMIEVGSPPPQPEVSGLHAFFVTLCFAKIDLFDLEPKQLSAFGEIDDETSSKMECHLEKLRNILDQLSQRLTRPTPPTTA</sequence>
<name>A0A1J5R3P1_9ZZZZ</name>
<protein>
    <submittedName>
        <fullName evidence="1">Uncharacterized protein</fullName>
    </submittedName>
</protein>
<evidence type="ECO:0000313" key="1">
    <source>
        <dbReference type="EMBL" id="OIQ90600.1"/>
    </source>
</evidence>
<dbReference type="EMBL" id="MLJW01000286">
    <property type="protein sequence ID" value="OIQ90600.1"/>
    <property type="molecule type" value="Genomic_DNA"/>
</dbReference>
<gene>
    <name evidence="1" type="ORF">GALL_275130</name>
</gene>
<accession>A0A1J5R3P1</accession>
<comment type="caution">
    <text evidence="1">The sequence shown here is derived from an EMBL/GenBank/DDBJ whole genome shotgun (WGS) entry which is preliminary data.</text>
</comment>
<organism evidence="1">
    <name type="scientific">mine drainage metagenome</name>
    <dbReference type="NCBI Taxonomy" id="410659"/>
    <lineage>
        <taxon>unclassified sequences</taxon>
        <taxon>metagenomes</taxon>
        <taxon>ecological metagenomes</taxon>
    </lineage>
</organism>
<reference evidence="1" key="1">
    <citation type="submission" date="2016-10" db="EMBL/GenBank/DDBJ databases">
        <title>Sequence of Gallionella enrichment culture.</title>
        <authorList>
            <person name="Poehlein A."/>
            <person name="Muehling M."/>
            <person name="Daniel R."/>
        </authorList>
    </citation>
    <scope>NUCLEOTIDE SEQUENCE</scope>
</reference>
<proteinExistence type="predicted"/>
<dbReference type="AlphaFoldDB" id="A0A1J5R3P1"/>